<evidence type="ECO:0000313" key="2">
    <source>
        <dbReference type="Proteomes" id="UP000784294"/>
    </source>
</evidence>
<dbReference type="Proteomes" id="UP000784294">
    <property type="component" value="Unassembled WGS sequence"/>
</dbReference>
<protein>
    <submittedName>
        <fullName evidence="1">Uncharacterized protein</fullName>
    </submittedName>
</protein>
<comment type="caution">
    <text evidence="1">The sequence shown here is derived from an EMBL/GenBank/DDBJ whole genome shotgun (WGS) entry which is preliminary data.</text>
</comment>
<organism evidence="1 2">
    <name type="scientific">Protopolystoma xenopodis</name>
    <dbReference type="NCBI Taxonomy" id="117903"/>
    <lineage>
        <taxon>Eukaryota</taxon>
        <taxon>Metazoa</taxon>
        <taxon>Spiralia</taxon>
        <taxon>Lophotrochozoa</taxon>
        <taxon>Platyhelminthes</taxon>
        <taxon>Monogenea</taxon>
        <taxon>Polyopisthocotylea</taxon>
        <taxon>Polystomatidea</taxon>
        <taxon>Polystomatidae</taxon>
        <taxon>Protopolystoma</taxon>
    </lineage>
</organism>
<dbReference type="EMBL" id="CAAALY010293902">
    <property type="protein sequence ID" value="VEL44298.1"/>
    <property type="molecule type" value="Genomic_DNA"/>
</dbReference>
<dbReference type="AlphaFoldDB" id="A0A448XT44"/>
<reference evidence="1" key="1">
    <citation type="submission" date="2018-11" db="EMBL/GenBank/DDBJ databases">
        <authorList>
            <consortium name="Pathogen Informatics"/>
        </authorList>
    </citation>
    <scope>NUCLEOTIDE SEQUENCE</scope>
</reference>
<name>A0A448XT44_9PLAT</name>
<proteinExistence type="predicted"/>
<sequence length="47" mass="4894">MLPSEAAEPDDPVAVDVAADAPDVKVQIGRPSRWLLLLAAIVSLVLA</sequence>
<accession>A0A448XT44</accession>
<keyword evidence="2" id="KW-1185">Reference proteome</keyword>
<feature type="non-terminal residue" evidence="1">
    <location>
        <position position="47"/>
    </location>
</feature>
<evidence type="ECO:0000313" key="1">
    <source>
        <dbReference type="EMBL" id="VEL44298.1"/>
    </source>
</evidence>
<gene>
    <name evidence="1" type="ORF">PXEA_LOCUS37738</name>
</gene>